<accession>A0A6J5WTI4</accession>
<keyword evidence="2" id="KW-1185">Reference proteome</keyword>
<evidence type="ECO:0000313" key="1">
    <source>
        <dbReference type="EMBL" id="CAB4305086.1"/>
    </source>
</evidence>
<dbReference type="AlphaFoldDB" id="A0A6J5WTI4"/>
<dbReference type="OrthoDB" id="10414348at2759"/>
<dbReference type="Proteomes" id="UP000507245">
    <property type="component" value="Unassembled WGS sequence"/>
</dbReference>
<sequence>MCENVPEVRMIHMYMDHRDNLDDVMNSHTNSNVYCHYSSQLYHYADDVRSPCVILQELPEFDKAIVEHDKLDKATSNEVHKTRKPTPSINLATAKGNKKVAAIDEGSVQHETKRATSKGKENINYLHEMVNLGMDDMWGEFKLDGSRNNPLCFSFLSCFSSGGKDPVLLPRVLQFAFSPIEEIRKVV</sequence>
<name>A0A6J5WTI4_PRUAR</name>
<protein>
    <submittedName>
        <fullName evidence="1">Uncharacterized protein</fullName>
    </submittedName>
</protein>
<reference evidence="2" key="1">
    <citation type="journal article" date="2020" name="Genome Biol.">
        <title>Gamete binning: chromosome-level and haplotype-resolved genome assembly enabled by high-throughput single-cell sequencing of gamete genomes.</title>
        <authorList>
            <person name="Campoy J.A."/>
            <person name="Sun H."/>
            <person name="Goel M."/>
            <person name="Jiao W.-B."/>
            <person name="Folz-Donahue K."/>
            <person name="Wang N."/>
            <person name="Rubio M."/>
            <person name="Liu C."/>
            <person name="Kukat C."/>
            <person name="Ruiz D."/>
            <person name="Huettel B."/>
            <person name="Schneeberger K."/>
        </authorList>
    </citation>
    <scope>NUCLEOTIDE SEQUENCE [LARGE SCALE GENOMIC DNA]</scope>
    <source>
        <strain evidence="2">cv. Rojo Pasion</strain>
    </source>
</reference>
<organism evidence="1 2">
    <name type="scientific">Prunus armeniaca</name>
    <name type="common">Apricot</name>
    <name type="synonym">Armeniaca vulgaris</name>
    <dbReference type="NCBI Taxonomy" id="36596"/>
    <lineage>
        <taxon>Eukaryota</taxon>
        <taxon>Viridiplantae</taxon>
        <taxon>Streptophyta</taxon>
        <taxon>Embryophyta</taxon>
        <taxon>Tracheophyta</taxon>
        <taxon>Spermatophyta</taxon>
        <taxon>Magnoliopsida</taxon>
        <taxon>eudicotyledons</taxon>
        <taxon>Gunneridae</taxon>
        <taxon>Pentapetalae</taxon>
        <taxon>rosids</taxon>
        <taxon>fabids</taxon>
        <taxon>Rosales</taxon>
        <taxon>Rosaceae</taxon>
        <taxon>Amygdaloideae</taxon>
        <taxon>Amygdaleae</taxon>
        <taxon>Prunus</taxon>
    </lineage>
</organism>
<gene>
    <name evidence="1" type="ORF">ORAREDHAP_LOCUS22951</name>
</gene>
<evidence type="ECO:0000313" key="2">
    <source>
        <dbReference type="Proteomes" id="UP000507245"/>
    </source>
</evidence>
<dbReference type="EMBL" id="CAEKKB010000003">
    <property type="protein sequence ID" value="CAB4305086.1"/>
    <property type="molecule type" value="Genomic_DNA"/>
</dbReference>
<proteinExistence type="predicted"/>